<organism evidence="2 3">
    <name type="scientific">Olpidium bornovanus</name>
    <dbReference type="NCBI Taxonomy" id="278681"/>
    <lineage>
        <taxon>Eukaryota</taxon>
        <taxon>Fungi</taxon>
        <taxon>Fungi incertae sedis</taxon>
        <taxon>Olpidiomycota</taxon>
        <taxon>Olpidiomycotina</taxon>
        <taxon>Olpidiomycetes</taxon>
        <taxon>Olpidiales</taxon>
        <taxon>Olpidiaceae</taxon>
        <taxon>Olpidium</taxon>
    </lineage>
</organism>
<feature type="compositionally biased region" description="Basic and acidic residues" evidence="1">
    <location>
        <begin position="368"/>
        <end position="381"/>
    </location>
</feature>
<dbReference type="GO" id="GO:0006355">
    <property type="term" value="P:regulation of DNA-templated transcription"/>
    <property type="evidence" value="ECO:0007669"/>
    <property type="project" value="InterPro"/>
</dbReference>
<dbReference type="AlphaFoldDB" id="A0A8H7ZRQ2"/>
<name>A0A8H7ZRQ2_9FUNG</name>
<feature type="region of interest" description="Disordered" evidence="1">
    <location>
        <begin position="122"/>
        <end position="410"/>
    </location>
</feature>
<accession>A0A8H7ZRQ2</accession>
<sequence length="410" mass="44529">VLKAKDGVEGEAELFDEEELEDGSDDDLGDEDEDEVEDEDEDEDEDTPPKDAEKQSRGNSGNKRTADEALNQDLDKHLFAPNVRAAAKKETETEVESEEEELLGDEEMRKFDGKIAEVIRQMKLEKSRKRVAQSDTRKPRRPPSPLRDSRGREQGFQTTLWAGIRPGEEAVQNAPGGRRPCGSVGCAGGGPQARAEGAERGSRQPAERGEPVRVQGPAAGVGAKEGGRSCPHRRGREDRVCVRRVRGRLSRPQGQQAPRGAGVFGAGQPVPARGVGGAGAPPGRPRLGRRDPGFGSRGPRPGRCDARLPPHAGLRRGQAPGFRKKGRRGRPAVRPERRGLADGCREDPRMRAQPHGPRPQRSQGPRGLESRAARAEPEQERVGQGGVRPGVAGVRTPAGRRDSHKRERVQ</sequence>
<feature type="region of interest" description="Disordered" evidence="1">
    <location>
        <begin position="1"/>
        <end position="106"/>
    </location>
</feature>
<dbReference type="GO" id="GO:0003677">
    <property type="term" value="F:DNA binding"/>
    <property type="evidence" value="ECO:0007669"/>
    <property type="project" value="InterPro"/>
</dbReference>
<feature type="non-terminal residue" evidence="2">
    <location>
        <position position="1"/>
    </location>
</feature>
<dbReference type="InterPro" id="IPR007015">
    <property type="entry name" value="DNA_pol_V/MYBBP1A"/>
</dbReference>
<feature type="compositionally biased region" description="Basic and acidic residues" evidence="1">
    <location>
        <begin position="333"/>
        <end position="350"/>
    </location>
</feature>
<feature type="compositionally biased region" description="Acidic residues" evidence="1">
    <location>
        <begin position="93"/>
        <end position="105"/>
    </location>
</feature>
<dbReference type="Pfam" id="PF04931">
    <property type="entry name" value="DNA_pol_phi"/>
    <property type="match status" value="1"/>
</dbReference>
<keyword evidence="3" id="KW-1185">Reference proteome</keyword>
<feature type="compositionally biased region" description="Basic and acidic residues" evidence="1">
    <location>
        <begin position="196"/>
        <end position="211"/>
    </location>
</feature>
<gene>
    <name evidence="2" type="ORF">BJ554DRAFT_1806</name>
</gene>
<dbReference type="Proteomes" id="UP000673691">
    <property type="component" value="Unassembled WGS sequence"/>
</dbReference>
<evidence type="ECO:0000256" key="1">
    <source>
        <dbReference type="SAM" id="MobiDB-lite"/>
    </source>
</evidence>
<protein>
    <submittedName>
        <fullName evidence="2">Uncharacterized protein</fullName>
    </submittedName>
</protein>
<evidence type="ECO:0000313" key="2">
    <source>
        <dbReference type="EMBL" id="KAG5458050.1"/>
    </source>
</evidence>
<feature type="compositionally biased region" description="Basic and acidic residues" evidence="1">
    <location>
        <begin position="47"/>
        <end position="56"/>
    </location>
</feature>
<comment type="caution">
    <text evidence="2">The sequence shown here is derived from an EMBL/GenBank/DDBJ whole genome shotgun (WGS) entry which is preliminary data.</text>
</comment>
<dbReference type="EMBL" id="JAEFCI010009062">
    <property type="protein sequence ID" value="KAG5458050.1"/>
    <property type="molecule type" value="Genomic_DNA"/>
</dbReference>
<evidence type="ECO:0000313" key="3">
    <source>
        <dbReference type="Proteomes" id="UP000673691"/>
    </source>
</evidence>
<reference evidence="2 3" key="1">
    <citation type="journal article" name="Sci. Rep.">
        <title>Genome-scale phylogenetic analyses confirm Olpidium as the closest living zoosporic fungus to the non-flagellated, terrestrial fungi.</title>
        <authorList>
            <person name="Chang Y."/>
            <person name="Rochon D."/>
            <person name="Sekimoto S."/>
            <person name="Wang Y."/>
            <person name="Chovatia M."/>
            <person name="Sandor L."/>
            <person name="Salamov A."/>
            <person name="Grigoriev I.V."/>
            <person name="Stajich J.E."/>
            <person name="Spatafora J.W."/>
        </authorList>
    </citation>
    <scope>NUCLEOTIDE SEQUENCE [LARGE SCALE GENOMIC DNA]</scope>
    <source>
        <strain evidence="2">S191</strain>
    </source>
</reference>
<dbReference type="GO" id="GO:0005730">
    <property type="term" value="C:nucleolus"/>
    <property type="evidence" value="ECO:0007669"/>
    <property type="project" value="InterPro"/>
</dbReference>
<feature type="compositionally biased region" description="Basic residues" evidence="1">
    <location>
        <begin position="322"/>
        <end position="331"/>
    </location>
</feature>
<feature type="compositionally biased region" description="Basic and acidic residues" evidence="1">
    <location>
        <begin position="399"/>
        <end position="410"/>
    </location>
</feature>
<feature type="compositionally biased region" description="Acidic residues" evidence="1">
    <location>
        <begin position="9"/>
        <end position="46"/>
    </location>
</feature>
<proteinExistence type="predicted"/>